<accession>A0A8S4RNC8</accession>
<dbReference type="EMBL" id="CAKXAJ010025322">
    <property type="protein sequence ID" value="CAH2238153.1"/>
    <property type="molecule type" value="Genomic_DNA"/>
</dbReference>
<evidence type="ECO:0000313" key="1">
    <source>
        <dbReference type="EMBL" id="CAH2238153.1"/>
    </source>
</evidence>
<name>A0A8S4RNC8_9NEOP</name>
<evidence type="ECO:0000313" key="2">
    <source>
        <dbReference type="Proteomes" id="UP000838756"/>
    </source>
</evidence>
<protein>
    <submittedName>
        <fullName evidence="1">Jg22081 protein</fullName>
    </submittedName>
</protein>
<sequence>MRRSVEELVTDIAIYRVAKLKWQWVGLITRERVNQIPSGRRTLQELVGDLEEILDRKGRFVILSSDSQLALYPEASEIIRTCEDPANKEDVITKKMWCVKLPYFRGDSAALPKLDTPPRCAAPCPRGSHRNGGNRVIAPDLCDIILTRATVSGQADVRHIPAVSFPPVYAGADVRLHLLHASAPRDNFFAKVNHGFPRPLAAQHGEYNAGQREVPAYFRYQSVTLRIPPATLLEIRNHPEKY</sequence>
<comment type="caution">
    <text evidence="1">The sequence shown here is derived from an EMBL/GenBank/DDBJ whole genome shotgun (WGS) entry which is preliminary data.</text>
</comment>
<dbReference type="AlphaFoldDB" id="A0A8S4RNC8"/>
<gene>
    <name evidence="1" type="primary">jg22081</name>
    <name evidence="1" type="ORF">PAEG_LOCUS15300</name>
</gene>
<proteinExistence type="predicted"/>
<dbReference type="Proteomes" id="UP000838756">
    <property type="component" value="Unassembled WGS sequence"/>
</dbReference>
<keyword evidence="2" id="KW-1185">Reference proteome</keyword>
<reference evidence="1" key="1">
    <citation type="submission" date="2022-03" db="EMBL/GenBank/DDBJ databases">
        <authorList>
            <person name="Lindestad O."/>
        </authorList>
    </citation>
    <scope>NUCLEOTIDE SEQUENCE</scope>
</reference>
<organism evidence="1 2">
    <name type="scientific">Pararge aegeria aegeria</name>
    <dbReference type="NCBI Taxonomy" id="348720"/>
    <lineage>
        <taxon>Eukaryota</taxon>
        <taxon>Metazoa</taxon>
        <taxon>Ecdysozoa</taxon>
        <taxon>Arthropoda</taxon>
        <taxon>Hexapoda</taxon>
        <taxon>Insecta</taxon>
        <taxon>Pterygota</taxon>
        <taxon>Neoptera</taxon>
        <taxon>Endopterygota</taxon>
        <taxon>Lepidoptera</taxon>
        <taxon>Glossata</taxon>
        <taxon>Ditrysia</taxon>
        <taxon>Papilionoidea</taxon>
        <taxon>Nymphalidae</taxon>
        <taxon>Satyrinae</taxon>
        <taxon>Satyrini</taxon>
        <taxon>Parargina</taxon>
        <taxon>Pararge</taxon>
    </lineage>
</organism>